<dbReference type="PROSITE" id="PS51130">
    <property type="entry name" value="PDXT_SNO_2"/>
    <property type="match status" value="1"/>
</dbReference>
<dbReference type="InterPro" id="IPR002161">
    <property type="entry name" value="PdxT/SNO"/>
</dbReference>
<evidence type="ECO:0000256" key="8">
    <source>
        <dbReference type="PIRSR" id="PIRSR005639-1"/>
    </source>
</evidence>
<dbReference type="GO" id="GO:0042823">
    <property type="term" value="P:pyridoxal phosphate biosynthetic process"/>
    <property type="evidence" value="ECO:0007669"/>
    <property type="project" value="UniProtKB-UniRule"/>
</dbReference>
<comment type="catalytic activity">
    <reaction evidence="6 7">
        <text>L-glutamine + H2O = L-glutamate + NH4(+)</text>
        <dbReference type="Rhea" id="RHEA:15889"/>
        <dbReference type="ChEBI" id="CHEBI:15377"/>
        <dbReference type="ChEBI" id="CHEBI:28938"/>
        <dbReference type="ChEBI" id="CHEBI:29985"/>
        <dbReference type="ChEBI" id="CHEBI:58359"/>
        <dbReference type="EC" id="3.5.1.2"/>
    </reaction>
</comment>
<name>A0A2U9IFL2_9CREN</name>
<dbReference type="GO" id="GO:0005829">
    <property type="term" value="C:cytosol"/>
    <property type="evidence" value="ECO:0007669"/>
    <property type="project" value="TreeGrafter"/>
</dbReference>
<evidence type="ECO:0000313" key="10">
    <source>
        <dbReference type="EMBL" id="AWR94809.1"/>
    </source>
</evidence>
<reference evidence="10 11" key="1">
    <citation type="submission" date="2018-05" db="EMBL/GenBank/DDBJ databases">
        <title>Complete Genome Sequences of Extremely Thermoacidophilic, Metal-Mobilizing Type-Strain Members of the Archaeal Family Sulfolobaceae: Acidianus brierleyi DSM-1651T, Acidianus sulfidivorans DSM-18786T, Metallosphaera hakonensis DSM-7519T, and Metallosphaera prunae DSM-10039T.</title>
        <authorList>
            <person name="Counts J.A."/>
            <person name="Kelly R.M."/>
        </authorList>
    </citation>
    <scope>NUCLEOTIDE SEQUENCE [LARGE SCALE GENOMIC DNA]</scope>
    <source>
        <strain evidence="10 11">DSM 1651</strain>
    </source>
</reference>
<dbReference type="PROSITE" id="PS51273">
    <property type="entry name" value="GATASE_TYPE_1"/>
    <property type="match status" value="1"/>
</dbReference>
<evidence type="ECO:0000256" key="9">
    <source>
        <dbReference type="PIRSR" id="PIRSR005639-2"/>
    </source>
</evidence>
<proteinExistence type="inferred from homology"/>
<feature type="binding site" evidence="7 9">
    <location>
        <begin position="145"/>
        <end position="146"/>
    </location>
    <ligand>
        <name>L-glutamine</name>
        <dbReference type="ChEBI" id="CHEBI:58359"/>
    </ligand>
</feature>
<dbReference type="PANTHER" id="PTHR31559:SF0">
    <property type="entry name" value="PYRIDOXAL 5'-PHOSPHATE SYNTHASE SUBUNIT SNO1-RELATED"/>
    <property type="match status" value="1"/>
</dbReference>
<evidence type="ECO:0000256" key="5">
    <source>
        <dbReference type="ARBA" id="ARBA00023239"/>
    </source>
</evidence>
<dbReference type="PIRSF" id="PIRSF005639">
    <property type="entry name" value="Glut_amidoT_SNO"/>
    <property type="match status" value="1"/>
</dbReference>
<evidence type="ECO:0000256" key="7">
    <source>
        <dbReference type="HAMAP-Rule" id="MF_01615"/>
    </source>
</evidence>
<evidence type="ECO:0000256" key="6">
    <source>
        <dbReference type="ARBA" id="ARBA00049534"/>
    </source>
</evidence>
<keyword evidence="2 7" id="KW-0378">Hydrolase</keyword>
<evidence type="ECO:0000256" key="4">
    <source>
        <dbReference type="ARBA" id="ARBA00022962"/>
    </source>
</evidence>
<feature type="binding site" evidence="7 9">
    <location>
        <position position="116"/>
    </location>
    <ligand>
        <name>L-glutamine</name>
        <dbReference type="ChEBI" id="CHEBI:58359"/>
    </ligand>
</feature>
<organism evidence="10 11">
    <name type="scientific">Acidianus brierleyi</name>
    <dbReference type="NCBI Taxonomy" id="41673"/>
    <lineage>
        <taxon>Archaea</taxon>
        <taxon>Thermoproteota</taxon>
        <taxon>Thermoprotei</taxon>
        <taxon>Sulfolobales</taxon>
        <taxon>Sulfolobaceae</taxon>
        <taxon>Acidianus</taxon>
    </lineage>
</organism>
<dbReference type="Pfam" id="PF01174">
    <property type="entry name" value="SNO"/>
    <property type="match status" value="1"/>
</dbReference>
<protein>
    <recommendedName>
        <fullName evidence="7">Pyridoxal 5'-phosphate synthase subunit PdxT</fullName>
        <ecNumber evidence="7">4.3.3.6</ecNumber>
    </recommendedName>
    <alternativeName>
        <fullName evidence="7">Pdx2</fullName>
    </alternativeName>
    <alternativeName>
        <fullName evidence="7">Pyridoxal 5'-phosphate synthase glutaminase subunit</fullName>
        <ecNumber evidence="7">3.5.1.2</ecNumber>
    </alternativeName>
</protein>
<accession>A0A2U9IFL2</accession>
<sequence length="200" mass="21662">MKVGILAYQGSFEEHALQTKLAIDKLHLNADVVPVKKPSELNVVDGIILPGGESTTIGIMAQKLGVLDMLKDKISSGLPVLGTCAGAIMLAKEVSDAKVGKKSQPLIGLMDTTIIRNYYGRQRESFETTLDFSTIGGSTAKVVFIRAPAITKTWGKAKELLSLGDNKVMVQEDNMLATTFHPELSSTTIVHEYFLSIIKK</sequence>
<dbReference type="UniPathway" id="UPA00245"/>
<feature type="active site" description="Charge relay system" evidence="7 8">
    <location>
        <position position="183"/>
    </location>
</feature>
<gene>
    <name evidence="7" type="primary">pdxT</name>
    <name evidence="10" type="ORF">DFR85_09555</name>
</gene>
<dbReference type="NCBIfam" id="TIGR03800">
    <property type="entry name" value="PLP_synth_Pdx2"/>
    <property type="match status" value="1"/>
</dbReference>
<dbReference type="CDD" id="cd01749">
    <property type="entry name" value="GATase1_PB"/>
    <property type="match status" value="1"/>
</dbReference>
<keyword evidence="4 7" id="KW-0315">Glutamine amidotransferase</keyword>
<evidence type="ECO:0000256" key="3">
    <source>
        <dbReference type="ARBA" id="ARBA00022898"/>
    </source>
</evidence>
<feature type="binding site" evidence="7 9">
    <location>
        <begin position="52"/>
        <end position="54"/>
    </location>
    <ligand>
        <name>L-glutamine</name>
        <dbReference type="ChEBI" id="CHEBI:58359"/>
    </ligand>
</feature>
<dbReference type="GO" id="GO:0036381">
    <property type="term" value="F:pyridoxal 5'-phosphate synthase (glutamine hydrolysing) activity"/>
    <property type="evidence" value="ECO:0007669"/>
    <property type="project" value="UniProtKB-UniRule"/>
</dbReference>
<evidence type="ECO:0000256" key="1">
    <source>
        <dbReference type="ARBA" id="ARBA00008345"/>
    </source>
</evidence>
<dbReference type="Proteomes" id="UP000248044">
    <property type="component" value="Chromosome"/>
</dbReference>
<dbReference type="HAMAP" id="MF_01615">
    <property type="entry name" value="PdxT"/>
    <property type="match status" value="1"/>
</dbReference>
<dbReference type="AlphaFoldDB" id="A0A2U9IFL2"/>
<dbReference type="SUPFAM" id="SSF52317">
    <property type="entry name" value="Class I glutamine amidotransferase-like"/>
    <property type="match status" value="1"/>
</dbReference>
<comment type="catalytic activity">
    <reaction evidence="7">
        <text>aldehydo-D-ribose 5-phosphate + D-glyceraldehyde 3-phosphate + L-glutamine = pyridoxal 5'-phosphate + L-glutamate + phosphate + 3 H2O + H(+)</text>
        <dbReference type="Rhea" id="RHEA:31507"/>
        <dbReference type="ChEBI" id="CHEBI:15377"/>
        <dbReference type="ChEBI" id="CHEBI:15378"/>
        <dbReference type="ChEBI" id="CHEBI:29985"/>
        <dbReference type="ChEBI" id="CHEBI:43474"/>
        <dbReference type="ChEBI" id="CHEBI:58273"/>
        <dbReference type="ChEBI" id="CHEBI:58359"/>
        <dbReference type="ChEBI" id="CHEBI:59776"/>
        <dbReference type="ChEBI" id="CHEBI:597326"/>
        <dbReference type="EC" id="4.3.3.6"/>
    </reaction>
</comment>
<dbReference type="GO" id="GO:1903600">
    <property type="term" value="C:glutaminase complex"/>
    <property type="evidence" value="ECO:0007669"/>
    <property type="project" value="TreeGrafter"/>
</dbReference>
<comment type="pathway">
    <text evidence="7">Cofactor biosynthesis; pyridoxal 5'-phosphate biosynthesis.</text>
</comment>
<feature type="active site" description="Nucleophile" evidence="7 8">
    <location>
        <position position="84"/>
    </location>
</feature>
<keyword evidence="3 7" id="KW-0663">Pyridoxal phosphate</keyword>
<evidence type="ECO:0000256" key="2">
    <source>
        <dbReference type="ARBA" id="ARBA00022801"/>
    </source>
</evidence>
<dbReference type="InterPro" id="IPR029062">
    <property type="entry name" value="Class_I_gatase-like"/>
</dbReference>
<dbReference type="KEGG" id="abri:DFR85_09555"/>
<dbReference type="PANTHER" id="PTHR31559">
    <property type="entry name" value="PYRIDOXAL 5'-PHOSPHATE SYNTHASE SUBUNIT SNO"/>
    <property type="match status" value="1"/>
</dbReference>
<comment type="function">
    <text evidence="7">Catalyzes the hydrolysis of glutamine to glutamate and ammonia as part of the biosynthesis of pyridoxal 5'-phosphate. The resulting ammonia molecule is channeled to the active site of PdxS.</text>
</comment>
<comment type="similarity">
    <text evidence="1 7">Belongs to the glutaminase PdxT/SNO family.</text>
</comment>
<dbReference type="InterPro" id="IPR021196">
    <property type="entry name" value="PdxT/SNO_CS"/>
</dbReference>
<dbReference type="GO" id="GO:0008614">
    <property type="term" value="P:pyridoxine metabolic process"/>
    <property type="evidence" value="ECO:0007669"/>
    <property type="project" value="TreeGrafter"/>
</dbReference>
<feature type="active site" description="Charge relay system" evidence="7 8">
    <location>
        <position position="181"/>
    </location>
</feature>
<dbReference type="EC" id="4.3.3.6" evidence="7"/>
<dbReference type="EMBL" id="CP029289">
    <property type="protein sequence ID" value="AWR94809.1"/>
    <property type="molecule type" value="Genomic_DNA"/>
</dbReference>
<dbReference type="GO" id="GO:0006543">
    <property type="term" value="P:L-glutamine catabolic process"/>
    <property type="evidence" value="ECO:0007669"/>
    <property type="project" value="UniProtKB-UniRule"/>
</dbReference>
<keyword evidence="11" id="KW-1185">Reference proteome</keyword>
<comment type="subunit">
    <text evidence="7">In the presence of PdxS, forms a dodecamer of heterodimers. Only shows activity in the heterodimer.</text>
</comment>
<keyword evidence="5 7" id="KW-0456">Lyase</keyword>
<evidence type="ECO:0000313" key="11">
    <source>
        <dbReference type="Proteomes" id="UP000248044"/>
    </source>
</evidence>
<dbReference type="FunFam" id="3.40.50.880:FF:000041">
    <property type="entry name" value="Glutamine amidotransferase subunit pdxT, putative"/>
    <property type="match status" value="1"/>
</dbReference>
<dbReference type="Gene3D" id="3.40.50.880">
    <property type="match status" value="1"/>
</dbReference>
<dbReference type="EC" id="3.5.1.2" evidence="7"/>
<dbReference type="PROSITE" id="PS01236">
    <property type="entry name" value="PDXT_SNO_1"/>
    <property type="match status" value="1"/>
</dbReference>
<dbReference type="GO" id="GO:0004359">
    <property type="term" value="F:glutaminase activity"/>
    <property type="evidence" value="ECO:0007669"/>
    <property type="project" value="UniProtKB-UniRule"/>
</dbReference>